<organism evidence="2 3">
    <name type="scientific">Tilletia walkeri</name>
    <dbReference type="NCBI Taxonomy" id="117179"/>
    <lineage>
        <taxon>Eukaryota</taxon>
        <taxon>Fungi</taxon>
        <taxon>Dikarya</taxon>
        <taxon>Basidiomycota</taxon>
        <taxon>Ustilaginomycotina</taxon>
        <taxon>Exobasidiomycetes</taxon>
        <taxon>Tilletiales</taxon>
        <taxon>Tilletiaceae</taxon>
        <taxon>Tilletia</taxon>
    </lineage>
</organism>
<proteinExistence type="predicted"/>
<keyword evidence="3" id="KW-1185">Reference proteome</keyword>
<evidence type="ECO:0000313" key="2">
    <source>
        <dbReference type="EMBL" id="KAE8268908.1"/>
    </source>
</evidence>
<feature type="region of interest" description="Disordered" evidence="1">
    <location>
        <begin position="174"/>
        <end position="238"/>
    </location>
</feature>
<dbReference type="Proteomes" id="UP000078113">
    <property type="component" value="Unassembled WGS sequence"/>
</dbReference>
<evidence type="ECO:0000256" key="1">
    <source>
        <dbReference type="SAM" id="MobiDB-lite"/>
    </source>
</evidence>
<dbReference type="EMBL" id="LWDG02000121">
    <property type="protein sequence ID" value="KAE8268908.1"/>
    <property type="molecule type" value="Genomic_DNA"/>
</dbReference>
<feature type="region of interest" description="Disordered" evidence="1">
    <location>
        <begin position="111"/>
        <end position="142"/>
    </location>
</feature>
<dbReference type="AlphaFoldDB" id="A0A8X7T644"/>
<protein>
    <submittedName>
        <fullName evidence="2">Uncharacterized protein</fullName>
    </submittedName>
</protein>
<reference evidence="2" key="2">
    <citation type="journal article" date="2019" name="IMA Fungus">
        <title>Genome sequencing and comparison of five Tilletia species to identify candidate genes for the detection of regulated species infecting wheat.</title>
        <authorList>
            <person name="Nguyen H.D.T."/>
            <person name="Sultana T."/>
            <person name="Kesanakurti P."/>
            <person name="Hambleton S."/>
        </authorList>
    </citation>
    <scope>NUCLEOTIDE SEQUENCE</scope>
    <source>
        <strain evidence="2">DAOMC 236422</strain>
    </source>
</reference>
<sequence length="238" mass="25468">MGNLFSKPLTQQVDASVLRGAELYERLLRSASHIVSLFFIPLLNSPFSLSNYARNRKARSSSYPCGDAEIATANVGLPRGDSCATFASATAMGGRYGQHARLAELAQSGLTRVQSNASRSSRATSMRAGGGNAPGFSTDNTYHSPYSLAGIKANRETIQRRRARAELAAAGLDVQQLARRNSARSPTPSSPATPSSPGAPLMTKRHSVPIRQAVLTPALEPTPRLGPVRRSSRRRNPL</sequence>
<name>A0A8X7T644_9BASI</name>
<feature type="compositionally biased region" description="Low complexity" evidence="1">
    <location>
        <begin position="115"/>
        <end position="127"/>
    </location>
</feature>
<comment type="caution">
    <text evidence="2">The sequence shown here is derived from an EMBL/GenBank/DDBJ whole genome shotgun (WGS) entry which is preliminary data.</text>
</comment>
<gene>
    <name evidence="2" type="ORF">A4X09_0g3432</name>
</gene>
<accession>A0A8X7T644</accession>
<reference evidence="2" key="1">
    <citation type="submission" date="2016-04" db="EMBL/GenBank/DDBJ databases">
        <authorList>
            <person name="Nguyen H.D."/>
            <person name="Samba Siva P."/>
            <person name="Cullis J."/>
            <person name="Levesque C.A."/>
            <person name="Hambleton S."/>
        </authorList>
    </citation>
    <scope>NUCLEOTIDE SEQUENCE</scope>
    <source>
        <strain evidence="2">DAOMC 236422</strain>
    </source>
</reference>
<feature type="compositionally biased region" description="Low complexity" evidence="1">
    <location>
        <begin position="178"/>
        <end position="200"/>
    </location>
</feature>
<evidence type="ECO:0000313" key="3">
    <source>
        <dbReference type="Proteomes" id="UP000078113"/>
    </source>
</evidence>